<protein>
    <recommendedName>
        <fullName evidence="3">Chromo domain-containing protein</fullName>
    </recommendedName>
</protein>
<dbReference type="SUPFAM" id="SSF54160">
    <property type="entry name" value="Chromo domain-like"/>
    <property type="match status" value="1"/>
</dbReference>
<dbReference type="EMBL" id="JAIVGD010000011">
    <property type="protein sequence ID" value="KAH0768904.1"/>
    <property type="molecule type" value="Genomic_DNA"/>
</dbReference>
<organism evidence="1 2">
    <name type="scientific">Solanum tuberosum</name>
    <name type="common">Potato</name>
    <dbReference type="NCBI Taxonomy" id="4113"/>
    <lineage>
        <taxon>Eukaryota</taxon>
        <taxon>Viridiplantae</taxon>
        <taxon>Streptophyta</taxon>
        <taxon>Embryophyta</taxon>
        <taxon>Tracheophyta</taxon>
        <taxon>Spermatophyta</taxon>
        <taxon>Magnoliopsida</taxon>
        <taxon>eudicotyledons</taxon>
        <taxon>Gunneridae</taxon>
        <taxon>Pentapetalae</taxon>
        <taxon>asterids</taxon>
        <taxon>lamiids</taxon>
        <taxon>Solanales</taxon>
        <taxon>Solanaceae</taxon>
        <taxon>Solanoideae</taxon>
        <taxon>Solaneae</taxon>
        <taxon>Solanum</taxon>
    </lineage>
</organism>
<keyword evidence="2" id="KW-1185">Reference proteome</keyword>
<name>A0ABQ7VK80_SOLTU</name>
<dbReference type="CDD" id="cd00024">
    <property type="entry name" value="CD_CSD"/>
    <property type="match status" value="1"/>
</dbReference>
<comment type="caution">
    <text evidence="1">The sequence shown here is derived from an EMBL/GenBank/DDBJ whole genome shotgun (WGS) entry which is preliminary data.</text>
</comment>
<proteinExistence type="predicted"/>
<accession>A0ABQ7VK80</accession>
<dbReference type="InterPro" id="IPR016197">
    <property type="entry name" value="Chromo-like_dom_sf"/>
</dbReference>
<sequence length="166" mass="19303">MSPIEIVLGRQPVTPLDVAKIKNQGKCPAAYRVARDKLEMISEAQVSLRNAQRCMKKYVYQHRRSLEFNLLKRLKIHTTFHARFLKPYSTDADDPGKNRSKRAPLSIPTQFDAEIERILDHRVLGRSKKNIKTEFLIHWKGKRVVMSSRFGFIWGFVYIDLMSSNA</sequence>
<dbReference type="Gene3D" id="2.40.50.40">
    <property type="match status" value="1"/>
</dbReference>
<evidence type="ECO:0008006" key="3">
    <source>
        <dbReference type="Google" id="ProtNLM"/>
    </source>
</evidence>
<gene>
    <name evidence="1" type="ORF">KY290_012885</name>
</gene>
<dbReference type="Proteomes" id="UP000826656">
    <property type="component" value="Unassembled WGS sequence"/>
</dbReference>
<reference evidence="1 2" key="1">
    <citation type="journal article" date="2021" name="bioRxiv">
        <title>Chromosome-scale and haplotype-resolved genome assembly of a tetraploid potato cultivar.</title>
        <authorList>
            <person name="Sun H."/>
            <person name="Jiao W.-B."/>
            <person name="Krause K."/>
            <person name="Campoy J.A."/>
            <person name="Goel M."/>
            <person name="Folz-Donahue K."/>
            <person name="Kukat C."/>
            <person name="Huettel B."/>
            <person name="Schneeberger K."/>
        </authorList>
    </citation>
    <scope>NUCLEOTIDE SEQUENCE [LARGE SCALE GENOMIC DNA]</scope>
    <source>
        <strain evidence="1">SolTubOtavaFocal</strain>
        <tissue evidence="1">Leaves</tissue>
    </source>
</reference>
<evidence type="ECO:0000313" key="1">
    <source>
        <dbReference type="EMBL" id="KAH0768904.1"/>
    </source>
</evidence>
<evidence type="ECO:0000313" key="2">
    <source>
        <dbReference type="Proteomes" id="UP000826656"/>
    </source>
</evidence>